<feature type="signal peptide" evidence="1">
    <location>
        <begin position="1"/>
        <end position="21"/>
    </location>
</feature>
<evidence type="ECO:0000256" key="1">
    <source>
        <dbReference type="SAM" id="SignalP"/>
    </source>
</evidence>
<sequence length="105" mass="10809">MFYSSVGILAMALITSPFVFAVPVSSDISVSSTDALILACVDAEFQGQCFSPVPIVLNECIPLGSEFAGKISSLNVIGEGTCSSALVETFGPGLNDRISAVICSN</sequence>
<accession>A0A5C3NMV9</accession>
<keyword evidence="3" id="KW-1185">Reference proteome</keyword>
<evidence type="ECO:0000313" key="3">
    <source>
        <dbReference type="Proteomes" id="UP000308197"/>
    </source>
</evidence>
<organism evidence="2 3">
    <name type="scientific">Polyporus arcularius HHB13444</name>
    <dbReference type="NCBI Taxonomy" id="1314778"/>
    <lineage>
        <taxon>Eukaryota</taxon>
        <taxon>Fungi</taxon>
        <taxon>Dikarya</taxon>
        <taxon>Basidiomycota</taxon>
        <taxon>Agaricomycotina</taxon>
        <taxon>Agaricomycetes</taxon>
        <taxon>Polyporales</taxon>
        <taxon>Polyporaceae</taxon>
        <taxon>Polyporus</taxon>
    </lineage>
</organism>
<feature type="chain" id="PRO_5022936834" evidence="1">
    <location>
        <begin position="22"/>
        <end position="105"/>
    </location>
</feature>
<protein>
    <submittedName>
        <fullName evidence="2">Uncharacterized protein</fullName>
    </submittedName>
</protein>
<dbReference type="AlphaFoldDB" id="A0A5C3NMV9"/>
<dbReference type="EMBL" id="ML212614">
    <property type="protein sequence ID" value="TFK78332.1"/>
    <property type="molecule type" value="Genomic_DNA"/>
</dbReference>
<dbReference type="InParanoid" id="A0A5C3NMV9"/>
<gene>
    <name evidence="2" type="ORF">K466DRAFT_570907</name>
</gene>
<dbReference type="Proteomes" id="UP000308197">
    <property type="component" value="Unassembled WGS sequence"/>
</dbReference>
<keyword evidence="1" id="KW-0732">Signal</keyword>
<evidence type="ECO:0000313" key="2">
    <source>
        <dbReference type="EMBL" id="TFK78332.1"/>
    </source>
</evidence>
<reference evidence="2 3" key="1">
    <citation type="journal article" date="2019" name="Nat. Ecol. Evol.">
        <title>Megaphylogeny resolves global patterns of mushroom evolution.</title>
        <authorList>
            <person name="Varga T."/>
            <person name="Krizsan K."/>
            <person name="Foldi C."/>
            <person name="Dima B."/>
            <person name="Sanchez-Garcia M."/>
            <person name="Sanchez-Ramirez S."/>
            <person name="Szollosi G.J."/>
            <person name="Szarkandi J.G."/>
            <person name="Papp V."/>
            <person name="Albert L."/>
            <person name="Andreopoulos W."/>
            <person name="Angelini C."/>
            <person name="Antonin V."/>
            <person name="Barry K.W."/>
            <person name="Bougher N.L."/>
            <person name="Buchanan P."/>
            <person name="Buyck B."/>
            <person name="Bense V."/>
            <person name="Catcheside P."/>
            <person name="Chovatia M."/>
            <person name="Cooper J."/>
            <person name="Damon W."/>
            <person name="Desjardin D."/>
            <person name="Finy P."/>
            <person name="Geml J."/>
            <person name="Haridas S."/>
            <person name="Hughes K."/>
            <person name="Justo A."/>
            <person name="Karasinski D."/>
            <person name="Kautmanova I."/>
            <person name="Kiss B."/>
            <person name="Kocsube S."/>
            <person name="Kotiranta H."/>
            <person name="LaButti K.M."/>
            <person name="Lechner B.E."/>
            <person name="Liimatainen K."/>
            <person name="Lipzen A."/>
            <person name="Lukacs Z."/>
            <person name="Mihaltcheva S."/>
            <person name="Morgado L.N."/>
            <person name="Niskanen T."/>
            <person name="Noordeloos M.E."/>
            <person name="Ohm R.A."/>
            <person name="Ortiz-Santana B."/>
            <person name="Ovrebo C."/>
            <person name="Racz N."/>
            <person name="Riley R."/>
            <person name="Savchenko A."/>
            <person name="Shiryaev A."/>
            <person name="Soop K."/>
            <person name="Spirin V."/>
            <person name="Szebenyi C."/>
            <person name="Tomsovsky M."/>
            <person name="Tulloss R.E."/>
            <person name="Uehling J."/>
            <person name="Grigoriev I.V."/>
            <person name="Vagvolgyi C."/>
            <person name="Papp T."/>
            <person name="Martin F.M."/>
            <person name="Miettinen O."/>
            <person name="Hibbett D.S."/>
            <person name="Nagy L.G."/>
        </authorList>
    </citation>
    <scope>NUCLEOTIDE SEQUENCE [LARGE SCALE GENOMIC DNA]</scope>
    <source>
        <strain evidence="2 3">HHB13444</strain>
    </source>
</reference>
<proteinExistence type="predicted"/>
<name>A0A5C3NMV9_9APHY</name>